<name>U2YND8_9SPHN</name>
<evidence type="ECO:0000259" key="2">
    <source>
        <dbReference type="PROSITE" id="PS50887"/>
    </source>
</evidence>
<comment type="caution">
    <text evidence="3">The sequence shown here is derived from an EMBL/GenBank/DDBJ whole genome shotgun (WGS) entry which is preliminary data.</text>
</comment>
<evidence type="ECO:0000259" key="1">
    <source>
        <dbReference type="PROSITE" id="PS50883"/>
    </source>
</evidence>
<dbReference type="GO" id="GO:0071111">
    <property type="term" value="F:cyclic-guanylate-specific phosphodiesterase activity"/>
    <property type="evidence" value="ECO:0007669"/>
    <property type="project" value="InterPro"/>
</dbReference>
<dbReference type="InterPro" id="IPR043128">
    <property type="entry name" value="Rev_trsase/Diguanyl_cyclase"/>
</dbReference>
<evidence type="ECO:0000313" key="3">
    <source>
        <dbReference type="EMBL" id="GAD50310.1"/>
    </source>
</evidence>
<dbReference type="SUPFAM" id="SSF141868">
    <property type="entry name" value="EAL domain-like"/>
    <property type="match status" value="1"/>
</dbReference>
<dbReference type="InterPro" id="IPR000160">
    <property type="entry name" value="GGDEF_dom"/>
</dbReference>
<feature type="domain" description="EAL" evidence="1">
    <location>
        <begin position="106"/>
        <end position="356"/>
    </location>
</feature>
<reference evidence="3 4" key="1">
    <citation type="submission" date="2013-09" db="EMBL/GenBank/DDBJ databases">
        <title>Whole genome shotgun sequence of Novosphingobium tardaugens NBRC 16725.</title>
        <authorList>
            <person name="Isaki S."/>
            <person name="Hosoyama A."/>
            <person name="Tsuchikane K."/>
            <person name="Katsumata H."/>
            <person name="Ando Y."/>
            <person name="Yamazaki S."/>
            <person name="Fujita N."/>
        </authorList>
    </citation>
    <scope>NUCLEOTIDE SEQUENCE [LARGE SCALE GENOMIC DNA]</scope>
    <source>
        <strain evidence="3 4">NBRC 16725</strain>
    </source>
</reference>
<dbReference type="InterPro" id="IPR029787">
    <property type="entry name" value="Nucleotide_cyclase"/>
</dbReference>
<dbReference type="SMART" id="SM00052">
    <property type="entry name" value="EAL"/>
    <property type="match status" value="1"/>
</dbReference>
<protein>
    <submittedName>
        <fullName evidence="3">Putative signaling protein</fullName>
    </submittedName>
</protein>
<dbReference type="PROSITE" id="PS50887">
    <property type="entry name" value="GGDEF"/>
    <property type="match status" value="1"/>
</dbReference>
<organism evidence="3 4">
    <name type="scientific">Caenibius tardaugens NBRC 16725</name>
    <dbReference type="NCBI Taxonomy" id="1219035"/>
    <lineage>
        <taxon>Bacteria</taxon>
        <taxon>Pseudomonadati</taxon>
        <taxon>Pseudomonadota</taxon>
        <taxon>Alphaproteobacteria</taxon>
        <taxon>Sphingomonadales</taxon>
        <taxon>Erythrobacteraceae</taxon>
        <taxon>Caenibius</taxon>
    </lineage>
</organism>
<dbReference type="AlphaFoldDB" id="U2YND8"/>
<dbReference type="CDD" id="cd01948">
    <property type="entry name" value="EAL"/>
    <property type="match status" value="1"/>
</dbReference>
<dbReference type="Pfam" id="PF00990">
    <property type="entry name" value="GGDEF"/>
    <property type="match status" value="1"/>
</dbReference>
<dbReference type="SUPFAM" id="SSF55073">
    <property type="entry name" value="Nucleotide cyclase"/>
    <property type="match status" value="1"/>
</dbReference>
<dbReference type="EMBL" id="BASZ01000008">
    <property type="protein sequence ID" value="GAD50310.1"/>
    <property type="molecule type" value="Genomic_DNA"/>
</dbReference>
<dbReference type="PANTHER" id="PTHR33121">
    <property type="entry name" value="CYCLIC DI-GMP PHOSPHODIESTERASE PDEF"/>
    <property type="match status" value="1"/>
</dbReference>
<feature type="domain" description="GGDEF" evidence="2">
    <location>
        <begin position="1"/>
        <end position="97"/>
    </location>
</feature>
<dbReference type="Proteomes" id="UP000016568">
    <property type="component" value="Unassembled WGS sequence"/>
</dbReference>
<proteinExistence type="predicted"/>
<dbReference type="InterPro" id="IPR035919">
    <property type="entry name" value="EAL_sf"/>
</dbReference>
<keyword evidence="4" id="KW-1185">Reference proteome</keyword>
<dbReference type="eggNOG" id="COG5001">
    <property type="taxonomic scope" value="Bacteria"/>
</dbReference>
<dbReference type="CDD" id="cd01949">
    <property type="entry name" value="GGDEF"/>
    <property type="match status" value="1"/>
</dbReference>
<accession>U2YND8</accession>
<dbReference type="Gene3D" id="3.20.20.450">
    <property type="entry name" value="EAL domain"/>
    <property type="match status" value="1"/>
</dbReference>
<evidence type="ECO:0000313" key="4">
    <source>
        <dbReference type="Proteomes" id="UP000016568"/>
    </source>
</evidence>
<dbReference type="PROSITE" id="PS50883">
    <property type="entry name" value="EAL"/>
    <property type="match status" value="1"/>
</dbReference>
<dbReference type="PANTHER" id="PTHR33121:SF71">
    <property type="entry name" value="OXYGEN SENSOR PROTEIN DOSP"/>
    <property type="match status" value="1"/>
</dbReference>
<dbReference type="Pfam" id="PF00563">
    <property type="entry name" value="EAL"/>
    <property type="match status" value="1"/>
</dbReference>
<dbReference type="InterPro" id="IPR001633">
    <property type="entry name" value="EAL_dom"/>
</dbReference>
<dbReference type="InterPro" id="IPR050706">
    <property type="entry name" value="Cyclic-di-GMP_PDE-like"/>
</dbReference>
<sequence length="369" mass="40825">MCAIRASSSPVWGGDEFALFLSGQVSADRLKRFGEQLCEALRVPFSLGDTPVQISGSLGFASYPDHGTTAAQLYEFADYALYHGKRHRRGGVSVFDTNHSTQMQQDATIEIALRKADLERELSIMFQPIVDVTTGETVAFEALARWKSTHLGEVMPDQFIRIAERGGLINRLTVILLGKALAAAEEWPEDIHLSFNLSAHDLCSPDVMLQIIKLVSEANIDPRRIDLEITETALLHDINQVREAIRMLKFLGCSVSLDDFGTGYSSLSHIHALPFTKIKIDRSFVQAMNTNPASYKIIKSLLALSRDMGIDCVIEGVETEDEMRLLRQLGGNIVQGYYFSAPIHQDMIGAYLGACGLEPVRHHVLMSGT</sequence>
<gene>
    <name evidence="3" type="ORF">NT2_08_00970</name>
</gene>
<dbReference type="Gene3D" id="3.30.70.270">
    <property type="match status" value="1"/>
</dbReference>